<gene>
    <name evidence="2" type="ORF">ACFSQJ_11640</name>
</gene>
<dbReference type="Proteomes" id="UP001597526">
    <property type="component" value="Unassembled WGS sequence"/>
</dbReference>
<protein>
    <submittedName>
        <fullName evidence="2">Beta strand repeat-containing protein</fullName>
    </submittedName>
</protein>
<dbReference type="EMBL" id="JBHULB010000016">
    <property type="protein sequence ID" value="MFD2587587.1"/>
    <property type="molecule type" value="Genomic_DNA"/>
</dbReference>
<evidence type="ECO:0000256" key="1">
    <source>
        <dbReference type="SAM" id="SignalP"/>
    </source>
</evidence>
<reference evidence="3" key="1">
    <citation type="journal article" date="2019" name="Int. J. Syst. Evol. Microbiol.">
        <title>The Global Catalogue of Microorganisms (GCM) 10K type strain sequencing project: providing services to taxonomists for standard genome sequencing and annotation.</title>
        <authorList>
            <consortium name="The Broad Institute Genomics Platform"/>
            <consortium name="The Broad Institute Genome Sequencing Center for Infectious Disease"/>
            <person name="Wu L."/>
            <person name="Ma J."/>
        </authorList>
    </citation>
    <scope>NUCLEOTIDE SEQUENCE [LARGE SCALE GENOMIC DNA]</scope>
    <source>
        <strain evidence="3">KCTC 52368</strain>
    </source>
</reference>
<proteinExistence type="predicted"/>
<dbReference type="RefSeq" id="WP_377767125.1">
    <property type="nucleotide sequence ID" value="NZ_JBHULB010000016.1"/>
</dbReference>
<feature type="signal peptide" evidence="1">
    <location>
        <begin position="1"/>
        <end position="20"/>
    </location>
</feature>
<sequence>MKKYFLSVMLGIFAMSFLQSQIKIGNNPQNIDASSVLELESNSRVLVITRVSAAQMNSITPLQGALVYNTDEACVFYFDGVAWLNLCEEGIFNTNFEVVGEELVLTDSQGDTVSVPLSDLGVVTFSADPVFNPVDNDNTIVITETGDNVNIEVGEITGFNIVDSSINGFLDIQDGSIVSSKLQDDSVDRSKIAANVAGIGLTQAPDGSLDVDVTEFSGEGVLSSPANTLTISGDPANALFNSVGLDVADNAITQIKMAENAIGTAEIINDAVTTDKILDASITNGKLDKPTIPISGFAPAAANVDFGNNRLLNVVDPVDITDVANKNYVDNAVGGLSNLADGTIYIGDAGNQAQEIAISGDATMDNAGVLTIEPDAVGTTEIIDANITNSKLDKVNIPLSGFGDAAADVALGGFQLKNVAEPTDAQDAATKNYVDNSIASSNALANTNIFVGSATGVATGVAMSGDATINNAGVLTIEPNAIETNEIADNAVTSAKINDGEIIDADVSGAAAIAGTKINPDFGTQNIATTGTVTVGASTITAAAGTNGQILTNDGAGNATWQNPAPLAVATTTALDGDGLAATPLDLADNAVTTAKLADGTAAGEILQWNGTNWVLVDDSALAITETDGIIGNEVTDATAGGSLVRSGTGATATPFTLDVADGGIGTTELAADAVDNTKVANNAINTENITDGQVQTDDIADANVTSAKLADGTAAGEILQWNGTNWVLVDDSALVITEVDGVIGNEVTDATTGGSLIRSGTGATATPFTLDVADGGIGTTELAADAVDNTKVADNAIRTENIVDGQVQTTDIGADAIDNTKIADDAVQVENILNGNANQVLVTNAAGTDVEWTDRSNVTTAGTAAGSIFFAAPTTFEPTEDNTQLFWDDTNNVLGIGTNTPDTSGNIRIQVNGSTRSGGFITSDGSANAPSYRFNSDPNTGMFWGGAADELGFSVGGIEALRIRDEGTTDSELVVNGSLELTEQLLDETGATGNAGDILTATATGTEWKEPAVVAMGKANGANSISVNGATIGGGAGINTVTLSTARPDDNYIIQLSVVGDNRIYITSQNPGNFTVEIRSNATGLLVVADWHFTILDF</sequence>
<keyword evidence="3" id="KW-1185">Reference proteome</keyword>
<name>A0ABW5MWA5_9FLAO</name>
<comment type="caution">
    <text evidence="2">The sequence shown here is derived from an EMBL/GenBank/DDBJ whole genome shotgun (WGS) entry which is preliminary data.</text>
</comment>
<organism evidence="2 3">
    <name type="scientific">Croceitalea marina</name>
    <dbReference type="NCBI Taxonomy" id="1775166"/>
    <lineage>
        <taxon>Bacteria</taxon>
        <taxon>Pseudomonadati</taxon>
        <taxon>Bacteroidota</taxon>
        <taxon>Flavobacteriia</taxon>
        <taxon>Flavobacteriales</taxon>
        <taxon>Flavobacteriaceae</taxon>
        <taxon>Croceitalea</taxon>
    </lineage>
</organism>
<keyword evidence="1" id="KW-0732">Signal</keyword>
<evidence type="ECO:0000313" key="3">
    <source>
        <dbReference type="Proteomes" id="UP001597526"/>
    </source>
</evidence>
<evidence type="ECO:0000313" key="2">
    <source>
        <dbReference type="EMBL" id="MFD2587587.1"/>
    </source>
</evidence>
<feature type="chain" id="PRO_5046440898" evidence="1">
    <location>
        <begin position="21"/>
        <end position="1099"/>
    </location>
</feature>
<accession>A0ABW5MWA5</accession>